<dbReference type="PANTHER" id="PTHR30055:SF234">
    <property type="entry name" value="HTH-TYPE TRANSCRIPTIONAL REGULATOR BETI"/>
    <property type="match status" value="1"/>
</dbReference>
<sequence length="233" mass="25588">MPSPTAPAPAPAPGRVKPVRRKQEDRTADTRRRILEATIGCLYRMGYSAVTIAVVAKEAGVSRGIISYHFASKADLMVAVRDAVHLEEIAADRRDTQTDRDGSLSERTAAACPFGHVARAGNRGGRDIARGARGPRSQHETSHRRKQHRAQGPERTQGLLCRTGDRASAQSCDHHARVRRCISRPCNYRAGAGRRGRYRSQRRLPHGALWAAEHRASPRPHSGIVIRAPAPLE</sequence>
<dbReference type="PROSITE" id="PS01081">
    <property type="entry name" value="HTH_TETR_1"/>
    <property type="match status" value="1"/>
</dbReference>
<dbReference type="GO" id="GO:0000976">
    <property type="term" value="F:transcription cis-regulatory region binding"/>
    <property type="evidence" value="ECO:0007669"/>
    <property type="project" value="TreeGrafter"/>
</dbReference>
<feature type="compositionally biased region" description="Pro residues" evidence="5">
    <location>
        <begin position="1"/>
        <end position="12"/>
    </location>
</feature>
<evidence type="ECO:0000259" key="6">
    <source>
        <dbReference type="PROSITE" id="PS50977"/>
    </source>
</evidence>
<evidence type="ECO:0000256" key="1">
    <source>
        <dbReference type="ARBA" id="ARBA00023015"/>
    </source>
</evidence>
<reference evidence="7 8" key="1">
    <citation type="submission" date="2020-09" db="EMBL/GenBank/DDBJ databases">
        <title>Sphingomonas sp., a new species isolated from pork steak.</title>
        <authorList>
            <person name="Heidler von Heilborn D."/>
        </authorList>
    </citation>
    <scope>NUCLEOTIDE SEQUENCE [LARGE SCALE GENOMIC DNA]</scope>
    <source>
        <strain evidence="8">S8-3T</strain>
    </source>
</reference>
<dbReference type="InterPro" id="IPR001647">
    <property type="entry name" value="HTH_TetR"/>
</dbReference>
<name>A0A7H0LNA4_9SPHN</name>
<dbReference type="PANTHER" id="PTHR30055">
    <property type="entry name" value="HTH-TYPE TRANSCRIPTIONAL REGULATOR RUTR"/>
    <property type="match status" value="1"/>
</dbReference>
<keyword evidence="1" id="KW-0805">Transcription regulation</keyword>
<keyword evidence="3" id="KW-0804">Transcription</keyword>
<feature type="domain" description="HTH tetR-type" evidence="6">
    <location>
        <begin position="28"/>
        <end position="88"/>
    </location>
</feature>
<dbReference type="AlphaFoldDB" id="A0A7H0LNA4"/>
<evidence type="ECO:0000256" key="5">
    <source>
        <dbReference type="SAM" id="MobiDB-lite"/>
    </source>
</evidence>
<dbReference type="Gene3D" id="1.10.357.10">
    <property type="entry name" value="Tetracycline Repressor, domain 2"/>
    <property type="match status" value="1"/>
</dbReference>
<dbReference type="InterPro" id="IPR023772">
    <property type="entry name" value="DNA-bd_HTH_TetR-type_CS"/>
</dbReference>
<evidence type="ECO:0000313" key="8">
    <source>
        <dbReference type="Proteomes" id="UP000516148"/>
    </source>
</evidence>
<dbReference type="PRINTS" id="PR00455">
    <property type="entry name" value="HTHTETR"/>
</dbReference>
<dbReference type="Pfam" id="PF00440">
    <property type="entry name" value="TetR_N"/>
    <property type="match status" value="1"/>
</dbReference>
<dbReference type="EMBL" id="CP061038">
    <property type="protein sequence ID" value="QNQ11157.1"/>
    <property type="molecule type" value="Genomic_DNA"/>
</dbReference>
<organism evidence="7 8">
    <name type="scientific">Sphingomonas alpina</name>
    <dbReference type="NCBI Taxonomy" id="653931"/>
    <lineage>
        <taxon>Bacteria</taxon>
        <taxon>Pseudomonadati</taxon>
        <taxon>Pseudomonadota</taxon>
        <taxon>Alphaproteobacteria</taxon>
        <taxon>Sphingomonadales</taxon>
        <taxon>Sphingomonadaceae</taxon>
        <taxon>Sphingomonas</taxon>
    </lineage>
</organism>
<gene>
    <name evidence="7" type="ORF">H3Z74_08400</name>
</gene>
<evidence type="ECO:0000256" key="4">
    <source>
        <dbReference type="PROSITE-ProRule" id="PRU00335"/>
    </source>
</evidence>
<keyword evidence="2 4" id="KW-0238">DNA-binding</keyword>
<proteinExistence type="predicted"/>
<dbReference type="KEGG" id="spap:H3Z74_08400"/>
<dbReference type="InterPro" id="IPR009057">
    <property type="entry name" value="Homeodomain-like_sf"/>
</dbReference>
<dbReference type="InterPro" id="IPR050109">
    <property type="entry name" value="HTH-type_TetR-like_transc_reg"/>
</dbReference>
<keyword evidence="8" id="KW-1185">Reference proteome</keyword>
<dbReference type="PROSITE" id="PS50977">
    <property type="entry name" value="HTH_TETR_2"/>
    <property type="match status" value="1"/>
</dbReference>
<evidence type="ECO:0000256" key="2">
    <source>
        <dbReference type="ARBA" id="ARBA00023125"/>
    </source>
</evidence>
<evidence type="ECO:0000313" key="7">
    <source>
        <dbReference type="EMBL" id="QNQ11157.1"/>
    </source>
</evidence>
<accession>A0A7H0LNA4</accession>
<protein>
    <submittedName>
        <fullName evidence="7">TetR/AcrR family transcriptional regulator</fullName>
    </submittedName>
</protein>
<dbReference type="SUPFAM" id="SSF46689">
    <property type="entry name" value="Homeodomain-like"/>
    <property type="match status" value="1"/>
</dbReference>
<evidence type="ECO:0000256" key="3">
    <source>
        <dbReference type="ARBA" id="ARBA00023163"/>
    </source>
</evidence>
<dbReference type="GO" id="GO:0003700">
    <property type="term" value="F:DNA-binding transcription factor activity"/>
    <property type="evidence" value="ECO:0007669"/>
    <property type="project" value="TreeGrafter"/>
</dbReference>
<feature type="region of interest" description="Disordered" evidence="5">
    <location>
        <begin position="1"/>
        <end position="29"/>
    </location>
</feature>
<feature type="DNA-binding region" description="H-T-H motif" evidence="4">
    <location>
        <begin position="51"/>
        <end position="70"/>
    </location>
</feature>
<feature type="region of interest" description="Disordered" evidence="5">
    <location>
        <begin position="120"/>
        <end position="157"/>
    </location>
</feature>
<dbReference type="Proteomes" id="UP000516148">
    <property type="component" value="Chromosome"/>
</dbReference>